<organism evidence="3 4">
    <name type="scientific">Simkania negevensis</name>
    <dbReference type="NCBI Taxonomy" id="83561"/>
    <lineage>
        <taxon>Bacteria</taxon>
        <taxon>Pseudomonadati</taxon>
        <taxon>Chlamydiota</taxon>
        <taxon>Chlamydiia</taxon>
        <taxon>Parachlamydiales</taxon>
        <taxon>Simkaniaceae</taxon>
        <taxon>Simkania</taxon>
    </lineage>
</organism>
<reference evidence="3 4" key="1">
    <citation type="submission" date="2021-02" db="EMBL/GenBank/DDBJ databases">
        <title>Activity-based single-cell genomes from oceanic crustal fluid captures similar information to metagenomic and metatranscriptomic surveys with orders of magnitude less sampling.</title>
        <authorList>
            <person name="D'Angelo T.S."/>
            <person name="Orcutt B.N."/>
        </authorList>
    </citation>
    <scope>NUCLEOTIDE SEQUENCE [LARGE SCALE GENOMIC DNA]</scope>
    <source>
        <strain evidence="3">AH-315-G07</strain>
    </source>
</reference>
<sequence>MKILVSAYTGLGNFILRTPMLHTLKRIVPNTTISLITGTSSLDNVSSAAKELPWIHSTYSLSQTAPWKEKLRFFRKLKNENYDVVFLPFDSMPRFLIVGSYLANIPLRVLHTSFTTRSYLSVCKRACKMLVMPKTVHVPILQGRHEIDLNYDLLEAYLNEPLEREYTTLFPFCRDESVISRFGLERNRFFVLQMAARHGAPTPKVWDPKKFRVLIEQLYEKYPKLKLVTVGSKSDYEEGIKQMIAGLPYVVNTAGETSLNDLANLLTDCRIAIVHDSGTMHVANALDVPLIALYGPTDHTRTRPLGTNSHLIFSKNKYLASMYNLRYSEEELCALTKQYECMDAINIDDVMNQVDVFDRSR</sequence>
<dbReference type="CDD" id="cd03789">
    <property type="entry name" value="GT9_LPS_heptosyltransferase"/>
    <property type="match status" value="1"/>
</dbReference>
<dbReference type="InterPro" id="IPR051199">
    <property type="entry name" value="LPS_LOS_Heptosyltrfase"/>
</dbReference>
<protein>
    <submittedName>
        <fullName evidence="3">Glycosyltransferase family 9 protein</fullName>
    </submittedName>
</protein>
<dbReference type="EMBL" id="JAFITR010000027">
    <property type="protein sequence ID" value="MBN4066822.1"/>
    <property type="molecule type" value="Genomic_DNA"/>
</dbReference>
<keyword evidence="2" id="KW-0808">Transferase</keyword>
<dbReference type="SUPFAM" id="SSF53756">
    <property type="entry name" value="UDP-Glycosyltransferase/glycogen phosphorylase"/>
    <property type="match status" value="1"/>
</dbReference>
<name>A0ABS3ARS6_9BACT</name>
<dbReference type="InterPro" id="IPR002201">
    <property type="entry name" value="Glyco_trans_9"/>
</dbReference>
<evidence type="ECO:0000256" key="1">
    <source>
        <dbReference type="ARBA" id="ARBA00022676"/>
    </source>
</evidence>
<accession>A0ABS3ARS6</accession>
<evidence type="ECO:0000313" key="4">
    <source>
        <dbReference type="Proteomes" id="UP000722121"/>
    </source>
</evidence>
<dbReference type="PANTHER" id="PTHR30160">
    <property type="entry name" value="TETRAACYLDISACCHARIDE 4'-KINASE-RELATED"/>
    <property type="match status" value="1"/>
</dbReference>
<evidence type="ECO:0000256" key="2">
    <source>
        <dbReference type="ARBA" id="ARBA00022679"/>
    </source>
</evidence>
<comment type="caution">
    <text evidence="3">The sequence shown here is derived from an EMBL/GenBank/DDBJ whole genome shotgun (WGS) entry which is preliminary data.</text>
</comment>
<evidence type="ECO:0000313" key="3">
    <source>
        <dbReference type="EMBL" id="MBN4066822.1"/>
    </source>
</evidence>
<dbReference type="Proteomes" id="UP000722121">
    <property type="component" value="Unassembled WGS sequence"/>
</dbReference>
<dbReference type="Gene3D" id="3.40.50.2000">
    <property type="entry name" value="Glycogen Phosphorylase B"/>
    <property type="match status" value="2"/>
</dbReference>
<proteinExistence type="predicted"/>
<keyword evidence="4" id="KW-1185">Reference proteome</keyword>
<gene>
    <name evidence="3" type="ORF">JYU14_01920</name>
</gene>
<dbReference type="Pfam" id="PF01075">
    <property type="entry name" value="Glyco_transf_9"/>
    <property type="match status" value="1"/>
</dbReference>
<keyword evidence="1" id="KW-0328">Glycosyltransferase</keyword>